<protein>
    <recommendedName>
        <fullName evidence="4">Large polyvalent protein associated domain-containing protein</fullName>
    </recommendedName>
</protein>
<gene>
    <name evidence="2" type="ORF">DXB87_06345</name>
</gene>
<feature type="compositionally biased region" description="Low complexity" evidence="1">
    <location>
        <begin position="375"/>
        <end position="387"/>
    </location>
</feature>
<evidence type="ECO:0000256" key="1">
    <source>
        <dbReference type="SAM" id="MobiDB-lite"/>
    </source>
</evidence>
<evidence type="ECO:0000313" key="2">
    <source>
        <dbReference type="EMBL" id="RGM92079.1"/>
    </source>
</evidence>
<evidence type="ECO:0000313" key="3">
    <source>
        <dbReference type="Proteomes" id="UP000260814"/>
    </source>
</evidence>
<sequence length="611" mass="67992">MSTIKNPTRFAELEYCLQGYFDGKLAPVMKQVRDDLTHKQLEERGRYQSSLAGVLASANPYADNTEFVLKQTGKWNSKTTEDYLAMCNQKIWKDKNIVKDLALLAGEWRNAVVKEIGRSKYDALSKACGEDLAYAYVAQRMEDLMIGKLVKDNTPKSTMDYILRKAAQNSIWGLQEELMKSPLTAEIEARGEKAYKLSKTEKFAGRATASVVDAVTMGGIGSWKSLATLVGSDMALGYILDSKKGNAEQRKEQVMELSISKGVFGQNGNAFTGFRSQAKKVNATDNGYVKTLNSKLHNKIHIPQKAFTPMAWTDNSFKFPFQKEQDKRNDPKYKNVPLIVAPGKEDAYLEEKAKHDAAKVAEAERIIQEKKETEAQQTETDEQQQAQSEEELQEQPENDNSNGWEGLLKNFGLNGFSDIGNNLGYVIAMLPDILVGLFTGKTQSLGLKDNMMPIAAILAGMFVKNPLLKMTLIGMGGANLLNKAGHEALANKRESNDRNAVSYDNTTSQAVQYKSYPDEPLNPRIATPVLQGNCLVATIDRVPYTIQLPEHVVGAYQAGALPLNTLANAVLAKSDQMRQMAERNYGEQEVRNVRNEAMENAEQREVIQRSR</sequence>
<organism evidence="2 3">
    <name type="scientific">Phocaeicola plebeius</name>
    <dbReference type="NCBI Taxonomy" id="310297"/>
    <lineage>
        <taxon>Bacteria</taxon>
        <taxon>Pseudomonadati</taxon>
        <taxon>Bacteroidota</taxon>
        <taxon>Bacteroidia</taxon>
        <taxon>Bacteroidales</taxon>
        <taxon>Bacteroidaceae</taxon>
        <taxon>Phocaeicola</taxon>
    </lineage>
</organism>
<dbReference type="Proteomes" id="UP000260814">
    <property type="component" value="Unassembled WGS sequence"/>
</dbReference>
<dbReference type="EMBL" id="QSTW01000005">
    <property type="protein sequence ID" value="RGM92079.1"/>
    <property type="molecule type" value="Genomic_DNA"/>
</dbReference>
<reference evidence="2 3" key="1">
    <citation type="submission" date="2018-08" db="EMBL/GenBank/DDBJ databases">
        <title>A genome reference for cultivated species of the human gut microbiota.</title>
        <authorList>
            <person name="Zou Y."/>
            <person name="Xue W."/>
            <person name="Luo G."/>
        </authorList>
    </citation>
    <scope>NUCLEOTIDE SEQUENCE [LARGE SCALE GENOMIC DNA]</scope>
    <source>
        <strain evidence="2 3">OM06-2</strain>
    </source>
</reference>
<feature type="compositionally biased region" description="Acidic residues" evidence="1">
    <location>
        <begin position="388"/>
        <end position="397"/>
    </location>
</feature>
<evidence type="ECO:0008006" key="4">
    <source>
        <dbReference type="Google" id="ProtNLM"/>
    </source>
</evidence>
<proteinExistence type="predicted"/>
<accession>A0A3E4ZAH0</accession>
<name>A0A3E4ZAH0_9BACT</name>
<comment type="caution">
    <text evidence="2">The sequence shown here is derived from an EMBL/GenBank/DDBJ whole genome shotgun (WGS) entry which is preliminary data.</text>
</comment>
<dbReference type="AlphaFoldDB" id="A0A3E4ZAH0"/>
<dbReference type="RefSeq" id="WP_117701489.1">
    <property type="nucleotide sequence ID" value="NZ_QSTW01000005.1"/>
</dbReference>
<feature type="region of interest" description="Disordered" evidence="1">
    <location>
        <begin position="371"/>
        <end position="404"/>
    </location>
</feature>